<evidence type="ECO:0008006" key="3">
    <source>
        <dbReference type="Google" id="ProtNLM"/>
    </source>
</evidence>
<proteinExistence type="predicted"/>
<reference evidence="2" key="1">
    <citation type="submission" date="2024-06" db="EMBL/GenBank/DDBJ databases">
        <title>Draft Genome Sequences of Epichloe bromicola Strains Isolated from Elymus ciliaris.</title>
        <authorList>
            <consortium name="Epichloe bromicola genome sequencing consortium"/>
            <person name="Miura A."/>
            <person name="Imano S."/>
            <person name="Ashida A."/>
            <person name="Sato I."/>
            <person name="Chiba S."/>
            <person name="Tanaka A."/>
            <person name="Camagna M."/>
            <person name="Takemoto D."/>
        </authorList>
    </citation>
    <scope>NUCLEOTIDE SEQUENCE [LARGE SCALE GENOMIC DNA]</scope>
    <source>
        <strain evidence="2">DP</strain>
    </source>
</reference>
<dbReference type="PANTHER" id="PTHR39153">
    <property type="entry name" value="AGR244WP"/>
    <property type="match status" value="1"/>
</dbReference>
<gene>
    <name evidence="1" type="primary">g4891</name>
    <name evidence="1" type="ORF">EsDP_00004891</name>
</gene>
<keyword evidence="2" id="KW-1185">Reference proteome</keyword>
<comment type="caution">
    <text evidence="1">The sequence shown here is derived from an EMBL/GenBank/DDBJ whole genome shotgun (WGS) entry which is preliminary data.</text>
</comment>
<evidence type="ECO:0000313" key="1">
    <source>
        <dbReference type="EMBL" id="GAB0136594.1"/>
    </source>
</evidence>
<dbReference type="EMBL" id="BAAFGZ010000205">
    <property type="protein sequence ID" value="GAB0136594.1"/>
    <property type="molecule type" value="Genomic_DNA"/>
</dbReference>
<sequence length="150" mass="16568">MAHGPVIPGQNSFISTISPATTSYDVFAVSNLTSSAPTPTMRTHDPLKTEEAQDAAWEAGKGALVGAAKWGAGAAVLGGIGYVSSPIYRGTTVQFKVYLQMSGMVLGGMIEADWRLRQYESQMRMQRRWMREKAKWQRYEEEFGKDEGNK</sequence>
<evidence type="ECO:0000313" key="2">
    <source>
        <dbReference type="Proteomes" id="UP001562357"/>
    </source>
</evidence>
<dbReference type="Proteomes" id="UP001562357">
    <property type="component" value="Unassembled WGS sequence"/>
</dbReference>
<accession>A0ABQ0CT22</accession>
<dbReference type="InterPro" id="IPR038882">
    <property type="entry name" value="Rcf3"/>
</dbReference>
<dbReference type="PANTHER" id="PTHR39153:SF1">
    <property type="entry name" value="AGR244WP"/>
    <property type="match status" value="1"/>
</dbReference>
<name>A0ABQ0CT22_9HYPO</name>
<organism evidence="1 2">
    <name type="scientific">Epichloe bromicola</name>
    <dbReference type="NCBI Taxonomy" id="79588"/>
    <lineage>
        <taxon>Eukaryota</taxon>
        <taxon>Fungi</taxon>
        <taxon>Dikarya</taxon>
        <taxon>Ascomycota</taxon>
        <taxon>Pezizomycotina</taxon>
        <taxon>Sordariomycetes</taxon>
        <taxon>Hypocreomycetidae</taxon>
        <taxon>Hypocreales</taxon>
        <taxon>Clavicipitaceae</taxon>
        <taxon>Epichloe</taxon>
    </lineage>
</organism>
<protein>
    <recommendedName>
        <fullName evidence="3">Imidazoleglycerol-phosphate dehydratase</fullName>
    </recommendedName>
</protein>